<dbReference type="InterPro" id="IPR015424">
    <property type="entry name" value="PyrdxlP-dep_Trfase"/>
</dbReference>
<name>A0A7R9AJ14_9CRUS</name>
<evidence type="ECO:0000313" key="3">
    <source>
        <dbReference type="Proteomes" id="UP000677054"/>
    </source>
</evidence>
<reference evidence="2" key="1">
    <citation type="submission" date="2020-11" db="EMBL/GenBank/DDBJ databases">
        <authorList>
            <person name="Tran Van P."/>
        </authorList>
    </citation>
    <scope>NUCLEOTIDE SEQUENCE</scope>
</reference>
<dbReference type="OrthoDB" id="691673at2759"/>
<dbReference type="AlphaFoldDB" id="A0A7R9AJ14"/>
<accession>A0A7R9AJ14</accession>
<dbReference type="Proteomes" id="UP000677054">
    <property type="component" value="Unassembled WGS sequence"/>
</dbReference>
<dbReference type="PANTHER" id="PTHR46577:SF1">
    <property type="entry name" value="HTH-TYPE TRANSCRIPTIONAL REGULATORY PROTEIN GABR"/>
    <property type="match status" value="1"/>
</dbReference>
<dbReference type="SUPFAM" id="SSF53383">
    <property type="entry name" value="PLP-dependent transferases"/>
    <property type="match status" value="1"/>
</dbReference>
<evidence type="ECO:0000259" key="1">
    <source>
        <dbReference type="Pfam" id="PF00155"/>
    </source>
</evidence>
<organism evidence="2">
    <name type="scientific">Darwinula stevensoni</name>
    <dbReference type="NCBI Taxonomy" id="69355"/>
    <lineage>
        <taxon>Eukaryota</taxon>
        <taxon>Metazoa</taxon>
        <taxon>Ecdysozoa</taxon>
        <taxon>Arthropoda</taxon>
        <taxon>Crustacea</taxon>
        <taxon>Oligostraca</taxon>
        <taxon>Ostracoda</taxon>
        <taxon>Podocopa</taxon>
        <taxon>Podocopida</taxon>
        <taxon>Darwinulocopina</taxon>
        <taxon>Darwinuloidea</taxon>
        <taxon>Darwinulidae</taxon>
        <taxon>Darwinula</taxon>
    </lineage>
</organism>
<dbReference type="InterPro" id="IPR004839">
    <property type="entry name" value="Aminotransferase_I/II_large"/>
</dbReference>
<feature type="domain" description="Aminotransferase class I/classII large" evidence="1">
    <location>
        <begin position="4"/>
        <end position="196"/>
    </location>
</feature>
<dbReference type="EMBL" id="CAJPEV010019776">
    <property type="protein sequence ID" value="CAG0907894.1"/>
    <property type="molecule type" value="Genomic_DNA"/>
</dbReference>
<dbReference type="InterPro" id="IPR051446">
    <property type="entry name" value="HTH_trans_reg/aminotransferase"/>
</dbReference>
<gene>
    <name evidence="2" type="ORF">DSTB1V02_LOCUS14962</name>
</gene>
<evidence type="ECO:0000313" key="2">
    <source>
        <dbReference type="EMBL" id="CAD7255217.1"/>
    </source>
</evidence>
<feature type="non-terminal residue" evidence="2">
    <location>
        <position position="202"/>
    </location>
</feature>
<proteinExistence type="predicted"/>
<dbReference type="PANTHER" id="PTHR46577">
    <property type="entry name" value="HTH-TYPE TRANSCRIPTIONAL REGULATORY PROTEIN GABR"/>
    <property type="match status" value="1"/>
</dbReference>
<protein>
    <recommendedName>
        <fullName evidence="1">Aminotransferase class I/classII large domain-containing protein</fullName>
    </recommendedName>
</protein>
<dbReference type="InterPro" id="IPR015421">
    <property type="entry name" value="PyrdxlP-dep_Trfase_major"/>
</dbReference>
<dbReference type="CDD" id="cd00609">
    <property type="entry name" value="AAT_like"/>
    <property type="match status" value="1"/>
</dbReference>
<dbReference type="GO" id="GO:0030170">
    <property type="term" value="F:pyridoxal phosphate binding"/>
    <property type="evidence" value="ECO:0007669"/>
    <property type="project" value="InterPro"/>
</dbReference>
<keyword evidence="3" id="KW-1185">Reference proteome</keyword>
<dbReference type="Pfam" id="PF00155">
    <property type="entry name" value="Aminotran_1_2"/>
    <property type="match status" value="1"/>
</dbReference>
<sequence>MLDYSSGGGFAPLRRALAQHLRISRGVEVQAERILITSGTQQSLALCASVLADAGDTIWMEDPAYWGATKVMQAAQLHIQAVATDVLGMNPHTKQKLKPPRLIYLTPSHQYPTGAVMGLERRQTLLDCAQQHQAWILEDDYDSEYRFSGAPLSSLQGMDTQQRVIYMGTFSKTLYPGLKFGYLVAPPALAQALQMAHHDLNR</sequence>
<dbReference type="Gene3D" id="3.40.640.10">
    <property type="entry name" value="Type I PLP-dependent aspartate aminotransferase-like (Major domain)"/>
    <property type="match status" value="1"/>
</dbReference>
<dbReference type="EMBL" id="LR919294">
    <property type="protein sequence ID" value="CAD7255217.1"/>
    <property type="molecule type" value="Genomic_DNA"/>
</dbReference>